<reference evidence="7" key="1">
    <citation type="journal article" date="2020" name="Fungal Divers.">
        <title>Resolving the Mortierellaceae phylogeny through synthesis of multi-gene phylogenetics and phylogenomics.</title>
        <authorList>
            <person name="Vandepol N."/>
            <person name="Liber J."/>
            <person name="Desiro A."/>
            <person name="Na H."/>
            <person name="Kennedy M."/>
            <person name="Barry K."/>
            <person name="Grigoriev I.V."/>
            <person name="Miller A.N."/>
            <person name="O'Donnell K."/>
            <person name="Stajich J.E."/>
            <person name="Bonito G."/>
        </authorList>
    </citation>
    <scope>NUCLEOTIDE SEQUENCE</scope>
    <source>
        <strain evidence="7">NVP60</strain>
    </source>
</reference>
<evidence type="ECO:0000256" key="4">
    <source>
        <dbReference type="ARBA" id="ARBA00022679"/>
    </source>
</evidence>
<evidence type="ECO:0000313" key="7">
    <source>
        <dbReference type="EMBL" id="KAG0311129.1"/>
    </source>
</evidence>
<dbReference type="SUPFAM" id="SSF53756">
    <property type="entry name" value="UDP-Glycosyltransferase/glycogen phosphorylase"/>
    <property type="match status" value="1"/>
</dbReference>
<evidence type="ECO:0000256" key="1">
    <source>
        <dbReference type="ARBA" id="ARBA00004922"/>
    </source>
</evidence>
<keyword evidence="4 5" id="KW-0808">Transferase</keyword>
<dbReference type="AlphaFoldDB" id="A0A9P6R3G5"/>
<dbReference type="PANTHER" id="PTHR11929">
    <property type="entry name" value="ALPHA- 1,3 -FUCOSYLTRANSFERASE"/>
    <property type="match status" value="1"/>
</dbReference>
<keyword evidence="5" id="KW-0472">Membrane</keyword>
<feature type="domain" description="Fucosyltransferase C-terminal" evidence="6">
    <location>
        <begin position="119"/>
        <end position="197"/>
    </location>
</feature>
<keyword evidence="3 5" id="KW-0328">Glycosyltransferase</keyword>
<comment type="pathway">
    <text evidence="1">Protein modification; protein glycosylation.</text>
</comment>
<evidence type="ECO:0000256" key="3">
    <source>
        <dbReference type="ARBA" id="ARBA00022676"/>
    </source>
</evidence>
<organism evidence="7 8">
    <name type="scientific">Linnemannia gamsii</name>
    <dbReference type="NCBI Taxonomy" id="64522"/>
    <lineage>
        <taxon>Eukaryota</taxon>
        <taxon>Fungi</taxon>
        <taxon>Fungi incertae sedis</taxon>
        <taxon>Mucoromycota</taxon>
        <taxon>Mortierellomycotina</taxon>
        <taxon>Mortierellomycetes</taxon>
        <taxon>Mortierellales</taxon>
        <taxon>Mortierellaceae</taxon>
        <taxon>Linnemannia</taxon>
    </lineage>
</organism>
<evidence type="ECO:0000313" key="8">
    <source>
        <dbReference type="Proteomes" id="UP000823405"/>
    </source>
</evidence>
<dbReference type="EMBL" id="JAAAIN010000753">
    <property type="protein sequence ID" value="KAG0311129.1"/>
    <property type="molecule type" value="Genomic_DNA"/>
</dbReference>
<keyword evidence="8" id="KW-1185">Reference proteome</keyword>
<comment type="similarity">
    <text evidence="2 5">Belongs to the glycosyltransferase 10 family.</text>
</comment>
<dbReference type="InterPro" id="IPR001503">
    <property type="entry name" value="Glyco_trans_10"/>
</dbReference>
<dbReference type="Proteomes" id="UP000823405">
    <property type="component" value="Unassembled WGS sequence"/>
</dbReference>
<dbReference type="GO" id="GO:0046920">
    <property type="term" value="F:alpha-(1-&gt;3)-fucosyltransferase activity"/>
    <property type="evidence" value="ECO:0007669"/>
    <property type="project" value="TreeGrafter"/>
</dbReference>
<dbReference type="OrthoDB" id="427096at2759"/>
<gene>
    <name evidence="7" type="primary">FUT10_2</name>
    <name evidence="7" type="ORF">BGZ97_012068</name>
</gene>
<feature type="non-terminal residue" evidence="7">
    <location>
        <position position="203"/>
    </location>
</feature>
<keyword evidence="5" id="KW-0812">Transmembrane</keyword>
<comment type="subcellular location">
    <subcellularLocation>
        <location evidence="5">Golgi apparatus</location>
        <location evidence="5">Golgi stack membrane</location>
        <topology evidence="5">Single-pass type II membrane protein</topology>
    </subcellularLocation>
</comment>
<evidence type="ECO:0000256" key="5">
    <source>
        <dbReference type="RuleBase" id="RU003832"/>
    </source>
</evidence>
<name>A0A9P6R3G5_9FUNG</name>
<keyword evidence="5" id="KW-0333">Golgi apparatus</keyword>
<dbReference type="PANTHER" id="PTHR11929:SF194">
    <property type="entry name" value="ALPHA-(1,3)-FUCOSYLTRANSFERASE 10"/>
    <property type="match status" value="1"/>
</dbReference>
<dbReference type="InterPro" id="IPR055270">
    <property type="entry name" value="Glyco_tran_10_C"/>
</dbReference>
<accession>A0A9P6R3G5</accession>
<protein>
    <recommendedName>
        <fullName evidence="5">Fucosyltransferase</fullName>
        <ecNumber evidence="5">2.4.1.-</ecNumber>
    </recommendedName>
</protein>
<evidence type="ECO:0000256" key="2">
    <source>
        <dbReference type="ARBA" id="ARBA00008919"/>
    </source>
</evidence>
<comment type="caution">
    <text evidence="7">The sequence shown here is derived from an EMBL/GenBank/DDBJ whole genome shotgun (WGS) entry which is preliminary data.</text>
</comment>
<dbReference type="Pfam" id="PF00852">
    <property type="entry name" value="Glyco_transf_10"/>
    <property type="match status" value="1"/>
</dbReference>
<dbReference type="GO" id="GO:0032580">
    <property type="term" value="C:Golgi cisterna membrane"/>
    <property type="evidence" value="ECO:0007669"/>
    <property type="project" value="UniProtKB-SubCell"/>
</dbReference>
<proteinExistence type="inferred from homology"/>
<dbReference type="Gene3D" id="3.40.50.11660">
    <property type="entry name" value="Glycosyl transferase family 10, C-terminal domain"/>
    <property type="match status" value="1"/>
</dbReference>
<sequence length="203" mass="23471">MAEMTDIALEGRQDQPKEYPVLWWTLWFGETVEEGRIIDKCGLPYTCKFTLDRTKYDDAKVIVVHASSFEFDFPYVNDVKSGKKALVLNTGPGTLIHSILTKPMYTIQEKNAFRKELAPVAWIVSSCRAKNGRHLYVTQLLKYIKVDVYGHCMSNKAWPKHPDGREFTDREVVGRYKFYLSIENSNCNDYVTEKLERPYVVGV</sequence>
<evidence type="ECO:0000259" key="6">
    <source>
        <dbReference type="Pfam" id="PF00852"/>
    </source>
</evidence>
<dbReference type="InterPro" id="IPR038577">
    <property type="entry name" value="GT10-like_C_sf"/>
</dbReference>
<dbReference type="EC" id="2.4.1.-" evidence="5"/>